<gene>
    <name evidence="1" type="ORF">E2C01_040453</name>
</gene>
<evidence type="ECO:0000313" key="2">
    <source>
        <dbReference type="Proteomes" id="UP000324222"/>
    </source>
</evidence>
<keyword evidence="2" id="KW-1185">Reference proteome</keyword>
<reference evidence="1 2" key="1">
    <citation type="submission" date="2019-05" db="EMBL/GenBank/DDBJ databases">
        <title>Another draft genome of Portunus trituberculatus and its Hox gene families provides insights of decapod evolution.</title>
        <authorList>
            <person name="Jeong J.-H."/>
            <person name="Song I."/>
            <person name="Kim S."/>
            <person name="Choi T."/>
            <person name="Kim D."/>
            <person name="Ryu S."/>
            <person name="Kim W."/>
        </authorList>
    </citation>
    <scope>NUCLEOTIDE SEQUENCE [LARGE SCALE GENOMIC DNA]</scope>
    <source>
        <tissue evidence="1">Muscle</tissue>
    </source>
</reference>
<evidence type="ECO:0000313" key="1">
    <source>
        <dbReference type="EMBL" id="MPC46727.1"/>
    </source>
</evidence>
<dbReference type="AlphaFoldDB" id="A0A5B7FN18"/>
<accession>A0A5B7FN18</accession>
<comment type="caution">
    <text evidence="1">The sequence shown here is derived from an EMBL/GenBank/DDBJ whole genome shotgun (WGS) entry which is preliminary data.</text>
</comment>
<proteinExistence type="predicted"/>
<dbReference type="Proteomes" id="UP000324222">
    <property type="component" value="Unassembled WGS sequence"/>
</dbReference>
<name>A0A5B7FN18_PORTR</name>
<organism evidence="1 2">
    <name type="scientific">Portunus trituberculatus</name>
    <name type="common">Swimming crab</name>
    <name type="synonym">Neptunus trituberculatus</name>
    <dbReference type="NCBI Taxonomy" id="210409"/>
    <lineage>
        <taxon>Eukaryota</taxon>
        <taxon>Metazoa</taxon>
        <taxon>Ecdysozoa</taxon>
        <taxon>Arthropoda</taxon>
        <taxon>Crustacea</taxon>
        <taxon>Multicrustacea</taxon>
        <taxon>Malacostraca</taxon>
        <taxon>Eumalacostraca</taxon>
        <taxon>Eucarida</taxon>
        <taxon>Decapoda</taxon>
        <taxon>Pleocyemata</taxon>
        <taxon>Brachyura</taxon>
        <taxon>Eubrachyura</taxon>
        <taxon>Portunoidea</taxon>
        <taxon>Portunidae</taxon>
        <taxon>Portuninae</taxon>
        <taxon>Portunus</taxon>
    </lineage>
</organism>
<protein>
    <submittedName>
        <fullName evidence="1">Uncharacterized protein</fullName>
    </submittedName>
</protein>
<sequence length="123" mass="13553">MDGKKDLPPALFRTWFLEHYCTRSEAIPVFTDGSKSDAGTFNPTVMTACCRSPCGTCWSSDLVLLIYDTASSTGVAVEIVVSIVSLRSLDHHACFLAMMFLGTWGKLAFSPSCEFYFIVLCVF</sequence>
<dbReference type="EMBL" id="VSRR010007342">
    <property type="protein sequence ID" value="MPC46727.1"/>
    <property type="molecule type" value="Genomic_DNA"/>
</dbReference>